<protein>
    <submittedName>
        <fullName evidence="2">Uncharacterized protein</fullName>
    </submittedName>
</protein>
<keyword evidence="1" id="KW-0812">Transmembrane</keyword>
<feature type="transmembrane region" description="Helical" evidence="1">
    <location>
        <begin position="106"/>
        <end position="126"/>
    </location>
</feature>
<name>A0A2U1JZH9_9FLAO</name>
<dbReference type="AlphaFoldDB" id="A0A2U1JZH9"/>
<feature type="transmembrane region" description="Helical" evidence="1">
    <location>
        <begin position="68"/>
        <end position="86"/>
    </location>
</feature>
<dbReference type="RefSeq" id="WP_116761280.1">
    <property type="nucleotide sequence ID" value="NZ_QCZH01000003.1"/>
</dbReference>
<accession>A0A2U1JZH9</accession>
<reference evidence="2 3" key="1">
    <citation type="submission" date="2018-04" db="EMBL/GenBank/DDBJ databases">
        <title>Flavobacterium sp. nov., isolated from glacier ice.</title>
        <authorList>
            <person name="Liu Q."/>
            <person name="Xin Y.-H."/>
        </authorList>
    </citation>
    <scope>NUCLEOTIDE SEQUENCE [LARGE SCALE GENOMIC DNA]</scope>
    <source>
        <strain evidence="2 3">LB2P30</strain>
    </source>
</reference>
<organism evidence="2 3">
    <name type="scientific">Flavobacterium laiguense</name>
    <dbReference type="NCBI Taxonomy" id="2169409"/>
    <lineage>
        <taxon>Bacteria</taxon>
        <taxon>Pseudomonadati</taxon>
        <taxon>Bacteroidota</taxon>
        <taxon>Flavobacteriia</taxon>
        <taxon>Flavobacteriales</taxon>
        <taxon>Flavobacteriaceae</taxon>
        <taxon>Flavobacterium</taxon>
    </lineage>
</organism>
<proteinExistence type="predicted"/>
<feature type="transmembrane region" description="Helical" evidence="1">
    <location>
        <begin position="147"/>
        <end position="173"/>
    </location>
</feature>
<comment type="caution">
    <text evidence="2">The sequence shown here is derived from an EMBL/GenBank/DDBJ whole genome shotgun (WGS) entry which is preliminary data.</text>
</comment>
<dbReference type="Proteomes" id="UP000245618">
    <property type="component" value="Unassembled WGS sequence"/>
</dbReference>
<dbReference type="EMBL" id="QCZH01000003">
    <property type="protein sequence ID" value="PWA10626.1"/>
    <property type="molecule type" value="Genomic_DNA"/>
</dbReference>
<dbReference type="OrthoDB" id="332044at2"/>
<sequence>MEIAFVILSILLVLFALLALYDGFYLHIFKYQLQNQVQSKNEHLTHTIRAVLFPAIVYFLFLKQDCVISFYLGLAFVLIDLTVLGIDAYMEKDSRAFMGGLPRWEYILHLFVNGFHFASIAVFISLKLQLNKEGITIIPNFYSYQNFYIFKLIALNILPGAILIGLIHILVIIPKTAVVWNKWREKISCC</sequence>
<evidence type="ECO:0000313" key="3">
    <source>
        <dbReference type="Proteomes" id="UP000245618"/>
    </source>
</evidence>
<keyword evidence="1" id="KW-1133">Transmembrane helix</keyword>
<keyword evidence="1" id="KW-0472">Membrane</keyword>
<evidence type="ECO:0000256" key="1">
    <source>
        <dbReference type="SAM" id="Phobius"/>
    </source>
</evidence>
<feature type="transmembrane region" description="Helical" evidence="1">
    <location>
        <begin position="43"/>
        <end position="61"/>
    </location>
</feature>
<evidence type="ECO:0000313" key="2">
    <source>
        <dbReference type="EMBL" id="PWA10626.1"/>
    </source>
</evidence>
<gene>
    <name evidence="2" type="ORF">DB891_05210</name>
</gene>
<keyword evidence="3" id="KW-1185">Reference proteome</keyword>